<evidence type="ECO:0000313" key="1">
    <source>
        <dbReference type="EMBL" id="KAI9512063.1"/>
    </source>
</evidence>
<organism evidence="1 2">
    <name type="scientific">Russula earlei</name>
    <dbReference type="NCBI Taxonomy" id="71964"/>
    <lineage>
        <taxon>Eukaryota</taxon>
        <taxon>Fungi</taxon>
        <taxon>Dikarya</taxon>
        <taxon>Basidiomycota</taxon>
        <taxon>Agaricomycotina</taxon>
        <taxon>Agaricomycetes</taxon>
        <taxon>Russulales</taxon>
        <taxon>Russulaceae</taxon>
        <taxon>Russula</taxon>
    </lineage>
</organism>
<keyword evidence="2" id="KW-1185">Reference proteome</keyword>
<dbReference type="EMBL" id="JAGFNK010000013">
    <property type="protein sequence ID" value="KAI9512063.1"/>
    <property type="molecule type" value="Genomic_DNA"/>
</dbReference>
<proteinExistence type="predicted"/>
<dbReference type="Proteomes" id="UP001207468">
    <property type="component" value="Unassembled WGS sequence"/>
</dbReference>
<sequence>MLIALASAALLSILHSPAVRAGFSVQSPVFTQCATVHFSWDDTMGPYDVLIANQSDPCGYAVGDLGQLTNNSVSWNVSIPAGWIVLISVEDGFTDEAWSEPIQVQPSNDVSCLSPELAALAAINDAEFSDGVLTATATQSLASTSSGVAKAGASPTGSLGNAASSARQAPSLAALLGAISVVASAFFAMC</sequence>
<protein>
    <submittedName>
        <fullName evidence="1">Uncharacterized protein</fullName>
    </submittedName>
</protein>
<reference evidence="1" key="1">
    <citation type="submission" date="2021-03" db="EMBL/GenBank/DDBJ databases">
        <title>Evolutionary priming and transition to the ectomycorrhizal habit in an iconic lineage of mushroom-forming fungi: is preadaptation a requirement?</title>
        <authorList>
            <consortium name="DOE Joint Genome Institute"/>
            <person name="Looney B.P."/>
            <person name="Miyauchi S."/>
            <person name="Morin E."/>
            <person name="Drula E."/>
            <person name="Courty P.E."/>
            <person name="Chicoki N."/>
            <person name="Fauchery L."/>
            <person name="Kohler A."/>
            <person name="Kuo A."/>
            <person name="LaButti K."/>
            <person name="Pangilinan J."/>
            <person name="Lipzen A."/>
            <person name="Riley R."/>
            <person name="Andreopoulos W."/>
            <person name="He G."/>
            <person name="Johnson J."/>
            <person name="Barry K.W."/>
            <person name="Grigoriev I.V."/>
            <person name="Nagy L."/>
            <person name="Hibbett D."/>
            <person name="Henrissat B."/>
            <person name="Matheny P.B."/>
            <person name="Labbe J."/>
            <person name="Martin A.F."/>
        </authorList>
    </citation>
    <scope>NUCLEOTIDE SEQUENCE</scope>
    <source>
        <strain evidence="1">BPL698</strain>
    </source>
</reference>
<gene>
    <name evidence="1" type="ORF">F5148DRAFT_124896</name>
</gene>
<comment type="caution">
    <text evidence="1">The sequence shown here is derived from an EMBL/GenBank/DDBJ whole genome shotgun (WGS) entry which is preliminary data.</text>
</comment>
<accession>A0ACC0UKH4</accession>
<evidence type="ECO:0000313" key="2">
    <source>
        <dbReference type="Proteomes" id="UP001207468"/>
    </source>
</evidence>
<name>A0ACC0UKH4_9AGAM</name>